<evidence type="ECO:0000313" key="2">
    <source>
        <dbReference type="Proteomes" id="UP000571950"/>
    </source>
</evidence>
<name>A0A7W6BJY3_9SPHN</name>
<gene>
    <name evidence="1" type="ORF">GGR43_000746</name>
</gene>
<reference evidence="1 2" key="1">
    <citation type="submission" date="2020-08" db="EMBL/GenBank/DDBJ databases">
        <title>Genomic Encyclopedia of Type Strains, Phase IV (KMG-IV): sequencing the most valuable type-strain genomes for metagenomic binning, comparative biology and taxonomic classification.</title>
        <authorList>
            <person name="Goeker M."/>
        </authorList>
    </citation>
    <scope>NUCLEOTIDE SEQUENCE [LARGE SCALE GENOMIC DNA]</scope>
    <source>
        <strain evidence="1 2">DSM 26189</strain>
    </source>
</reference>
<dbReference type="Proteomes" id="UP000571950">
    <property type="component" value="Unassembled WGS sequence"/>
</dbReference>
<evidence type="ECO:0000313" key="1">
    <source>
        <dbReference type="EMBL" id="MBB3925045.1"/>
    </source>
</evidence>
<comment type="caution">
    <text evidence="1">The sequence shown here is derived from an EMBL/GenBank/DDBJ whole genome shotgun (WGS) entry which is preliminary data.</text>
</comment>
<dbReference type="EMBL" id="JACIDT010000002">
    <property type="protein sequence ID" value="MBB3925045.1"/>
    <property type="molecule type" value="Genomic_DNA"/>
</dbReference>
<accession>A0A7W6BJY3</accession>
<keyword evidence="2" id="KW-1185">Reference proteome</keyword>
<proteinExistence type="predicted"/>
<organism evidence="1 2">
    <name type="scientific">Sphingobium jiangsuense</name>
    <dbReference type="NCBI Taxonomy" id="870476"/>
    <lineage>
        <taxon>Bacteria</taxon>
        <taxon>Pseudomonadati</taxon>
        <taxon>Pseudomonadota</taxon>
        <taxon>Alphaproteobacteria</taxon>
        <taxon>Sphingomonadales</taxon>
        <taxon>Sphingomonadaceae</taxon>
        <taxon>Sphingobium</taxon>
    </lineage>
</organism>
<protein>
    <recommendedName>
        <fullName evidence="3">HK97 gp10 family phage protein</fullName>
    </recommendedName>
</protein>
<sequence>MVNVKGRSEVKRFIGGIPAEVATLLRGAGRAGATVIADEAKDRVISREVRGAIKVATKAEDGRIIAKVQVKGPGAYIAPWLEYGTDPHFISVDDSQRGGMSIGKINERVKAGSLVIGGKFVGKTVHHPGSRPHPFLRVALDTKESEARNAAQAFINSRISKTGIRTGGGDA</sequence>
<dbReference type="RefSeq" id="WP_246343314.1">
    <property type="nucleotide sequence ID" value="NZ_BSPS01000022.1"/>
</dbReference>
<dbReference type="AlphaFoldDB" id="A0A7W6BJY3"/>
<evidence type="ECO:0008006" key="3">
    <source>
        <dbReference type="Google" id="ProtNLM"/>
    </source>
</evidence>